<protein>
    <submittedName>
        <fullName evidence="1">Uncharacterized protein</fullName>
    </submittedName>
</protein>
<gene>
    <name evidence="1" type="ORF">GCM10023196_031600</name>
</gene>
<accession>A0ABP8U7M9</accession>
<dbReference type="Proteomes" id="UP001501442">
    <property type="component" value="Unassembled WGS sequence"/>
</dbReference>
<name>A0ABP8U7M9_9ACTN</name>
<organism evidence="1 2">
    <name type="scientific">Actinoallomurus vinaceus</name>
    <dbReference type="NCBI Taxonomy" id="1080074"/>
    <lineage>
        <taxon>Bacteria</taxon>
        <taxon>Bacillati</taxon>
        <taxon>Actinomycetota</taxon>
        <taxon>Actinomycetes</taxon>
        <taxon>Streptosporangiales</taxon>
        <taxon>Thermomonosporaceae</taxon>
        <taxon>Actinoallomurus</taxon>
    </lineage>
</organism>
<reference evidence="2" key="1">
    <citation type="journal article" date="2019" name="Int. J. Syst. Evol. Microbiol.">
        <title>The Global Catalogue of Microorganisms (GCM) 10K type strain sequencing project: providing services to taxonomists for standard genome sequencing and annotation.</title>
        <authorList>
            <consortium name="The Broad Institute Genomics Platform"/>
            <consortium name="The Broad Institute Genome Sequencing Center for Infectious Disease"/>
            <person name="Wu L."/>
            <person name="Ma J."/>
        </authorList>
    </citation>
    <scope>NUCLEOTIDE SEQUENCE [LARGE SCALE GENOMIC DNA]</scope>
    <source>
        <strain evidence="2">JCM 17939</strain>
    </source>
</reference>
<evidence type="ECO:0000313" key="2">
    <source>
        <dbReference type="Proteomes" id="UP001501442"/>
    </source>
</evidence>
<proteinExistence type="predicted"/>
<comment type="caution">
    <text evidence="1">The sequence shown here is derived from an EMBL/GenBank/DDBJ whole genome shotgun (WGS) entry which is preliminary data.</text>
</comment>
<dbReference type="EMBL" id="BAABHK010000004">
    <property type="protein sequence ID" value="GAA4625842.1"/>
    <property type="molecule type" value="Genomic_DNA"/>
</dbReference>
<dbReference type="RefSeq" id="WP_345431554.1">
    <property type="nucleotide sequence ID" value="NZ_BAABHK010000004.1"/>
</dbReference>
<sequence>MTTDAPGPVDLILLDGWKDLRPPVPRLFEPSPRPATLVVSDDRDLLPVAFLGHESALRNSTGSTGQTSAPR</sequence>
<keyword evidence="2" id="KW-1185">Reference proteome</keyword>
<evidence type="ECO:0000313" key="1">
    <source>
        <dbReference type="EMBL" id="GAA4625842.1"/>
    </source>
</evidence>